<proteinExistence type="predicted"/>
<protein>
    <recommendedName>
        <fullName evidence="1">AB hydrolase-1 domain-containing protein</fullName>
    </recommendedName>
</protein>
<dbReference type="InterPro" id="IPR029058">
    <property type="entry name" value="AB_hydrolase_fold"/>
</dbReference>
<evidence type="ECO:0000313" key="3">
    <source>
        <dbReference type="Proteomes" id="UP000216361"/>
    </source>
</evidence>
<dbReference type="OrthoDB" id="9798888at2"/>
<reference evidence="2 3" key="1">
    <citation type="submission" date="2017-07" db="EMBL/GenBank/DDBJ databases">
        <title>Elstera cyanobacteriorum sp. nov., a novel bacterium isolated from cyanobacterial aggregates in a eutrophic lake.</title>
        <authorList>
            <person name="Cai H."/>
        </authorList>
    </citation>
    <scope>NUCLEOTIDE SEQUENCE [LARGE SCALE GENOMIC DNA]</scope>
    <source>
        <strain evidence="2 3">TH019</strain>
    </source>
</reference>
<gene>
    <name evidence="2" type="ORF">CHR90_09720</name>
</gene>
<dbReference type="InterPro" id="IPR050471">
    <property type="entry name" value="AB_hydrolase"/>
</dbReference>
<dbReference type="InterPro" id="IPR000073">
    <property type="entry name" value="AB_hydrolase_1"/>
</dbReference>
<dbReference type="Pfam" id="PF00561">
    <property type="entry name" value="Abhydrolase_1"/>
    <property type="match status" value="1"/>
</dbReference>
<dbReference type="PANTHER" id="PTHR43433:SF5">
    <property type="entry name" value="AB HYDROLASE-1 DOMAIN-CONTAINING PROTEIN"/>
    <property type="match status" value="1"/>
</dbReference>
<dbReference type="PANTHER" id="PTHR43433">
    <property type="entry name" value="HYDROLASE, ALPHA/BETA FOLD FAMILY PROTEIN"/>
    <property type="match status" value="1"/>
</dbReference>
<name>A0A255XNJ1_9PROT</name>
<comment type="caution">
    <text evidence="2">The sequence shown here is derived from an EMBL/GenBank/DDBJ whole genome shotgun (WGS) entry which is preliminary data.</text>
</comment>
<sequence length="316" mass="33201">MRRISPPSASMTDLPRNLGLSSTVMRKLGHGAMRAARHDLVEGLAFTDEGVGPAVLVLHGGFGGIDQGAILAEAALPPDRAFRRIIVARPGYFASALAGRETPVAQADAYAALLRRLGITACLVVAISAGGPSALQFGLRHPDLCRGLVLISACAGPLPVPEAALKRLKRFKLFARLPGLAALGRWALRRNPRRAAARGISDPDLCAATLADPVAGPLLARLQRSVMTAIPQRLPGTLNDIAACQGFTLPAALPLTAPLLLLHGTADPIVPVDQARALADRLPQARFVPLTGAEHMALFSHLHPIRQTVAAFLDAL</sequence>
<dbReference type="AlphaFoldDB" id="A0A255XNJ1"/>
<keyword evidence="3" id="KW-1185">Reference proteome</keyword>
<dbReference type="Proteomes" id="UP000216361">
    <property type="component" value="Unassembled WGS sequence"/>
</dbReference>
<accession>A0A255XNJ1</accession>
<feature type="domain" description="AB hydrolase-1" evidence="1">
    <location>
        <begin position="53"/>
        <end position="301"/>
    </location>
</feature>
<dbReference type="SUPFAM" id="SSF53474">
    <property type="entry name" value="alpha/beta-Hydrolases"/>
    <property type="match status" value="1"/>
</dbReference>
<organism evidence="2 3">
    <name type="scientific">Elstera cyanobacteriorum</name>
    <dbReference type="NCBI Taxonomy" id="2022747"/>
    <lineage>
        <taxon>Bacteria</taxon>
        <taxon>Pseudomonadati</taxon>
        <taxon>Pseudomonadota</taxon>
        <taxon>Alphaproteobacteria</taxon>
        <taxon>Rhodospirillales</taxon>
        <taxon>Rhodospirillaceae</taxon>
        <taxon>Elstera</taxon>
    </lineage>
</organism>
<evidence type="ECO:0000259" key="1">
    <source>
        <dbReference type="Pfam" id="PF00561"/>
    </source>
</evidence>
<evidence type="ECO:0000313" key="2">
    <source>
        <dbReference type="EMBL" id="OYQ18547.1"/>
    </source>
</evidence>
<dbReference type="Gene3D" id="3.40.50.1820">
    <property type="entry name" value="alpha/beta hydrolase"/>
    <property type="match status" value="1"/>
</dbReference>
<dbReference type="EMBL" id="NOXS01000032">
    <property type="protein sequence ID" value="OYQ18547.1"/>
    <property type="molecule type" value="Genomic_DNA"/>
</dbReference>